<sequence>MIFRASFSLCWLVSTAMAFQTMQLQQRIVTSLDMSTTASNIKSSVIYADDSDFQFDPGQGGVRLAQESALMLSGKVATKKKGAEATPSQFTRYTQLTPLTEAQVQDVLTGKQGGVLMGVGSGKELYKDPGNGSDQVIELAPLEAARDLLNTLSAKGSLDDSMDYVVNILGGHDMQVLEVLNALEQLRENLFSSSKVSLSFNSLSHESFPLEQVTMTLVGLPADASASAFREKDGDNAIAQGRVFFQDGNYCTVAEGDLNPDLI</sequence>
<name>A0A7S2V811_9STRA</name>
<gene>
    <name evidence="2" type="ORF">APAL1065_LOCUS1141</name>
</gene>
<evidence type="ECO:0000256" key="1">
    <source>
        <dbReference type="SAM" id="SignalP"/>
    </source>
</evidence>
<reference evidence="2" key="1">
    <citation type="submission" date="2021-01" db="EMBL/GenBank/DDBJ databases">
        <authorList>
            <person name="Corre E."/>
            <person name="Pelletier E."/>
            <person name="Niang G."/>
            <person name="Scheremetjew M."/>
            <person name="Finn R."/>
            <person name="Kale V."/>
            <person name="Holt S."/>
            <person name="Cochrane G."/>
            <person name="Meng A."/>
            <person name="Brown T."/>
            <person name="Cohen L."/>
        </authorList>
    </citation>
    <scope>NUCLEOTIDE SEQUENCE</scope>
    <source>
        <strain evidence="2">CCMP125</strain>
    </source>
</reference>
<dbReference type="AlphaFoldDB" id="A0A7S2V811"/>
<feature type="signal peptide" evidence="1">
    <location>
        <begin position="1"/>
        <end position="18"/>
    </location>
</feature>
<organism evidence="2">
    <name type="scientific">Entomoneis paludosa</name>
    <dbReference type="NCBI Taxonomy" id="265537"/>
    <lineage>
        <taxon>Eukaryota</taxon>
        <taxon>Sar</taxon>
        <taxon>Stramenopiles</taxon>
        <taxon>Ochrophyta</taxon>
        <taxon>Bacillariophyta</taxon>
        <taxon>Bacillariophyceae</taxon>
        <taxon>Bacillariophycidae</taxon>
        <taxon>Entomoneidaceae</taxon>
        <taxon>Entomoneis</taxon>
    </lineage>
</organism>
<keyword evidence="1" id="KW-0732">Signal</keyword>
<feature type="chain" id="PRO_5031360580" evidence="1">
    <location>
        <begin position="19"/>
        <end position="263"/>
    </location>
</feature>
<protein>
    <submittedName>
        <fullName evidence="2">Uncharacterized protein</fullName>
    </submittedName>
</protein>
<proteinExistence type="predicted"/>
<evidence type="ECO:0000313" key="2">
    <source>
        <dbReference type="EMBL" id="CAD9941823.1"/>
    </source>
</evidence>
<dbReference type="EMBL" id="HBHT01001773">
    <property type="protein sequence ID" value="CAD9941823.1"/>
    <property type="molecule type" value="Transcribed_RNA"/>
</dbReference>
<accession>A0A7S2V811</accession>